<dbReference type="InterPro" id="IPR019980">
    <property type="entry name" value="Ribosomal_uS13_bac-type"/>
</dbReference>
<keyword evidence="5 7" id="KW-0687">Ribonucleoprotein</keyword>
<dbReference type="PANTHER" id="PTHR10871:SF1">
    <property type="entry name" value="SMALL RIBOSOMAL SUBUNIT PROTEIN US13M"/>
    <property type="match status" value="1"/>
</dbReference>
<evidence type="ECO:0000256" key="6">
    <source>
        <dbReference type="ARBA" id="ARBA00035166"/>
    </source>
</evidence>
<comment type="subunit">
    <text evidence="7">Part of the 30S ribosomal subunit. Forms a loose heterodimer with protein S19. Forms two bridges to the 50S subunit in the 70S ribosome.</text>
</comment>
<dbReference type="GO" id="GO:0005829">
    <property type="term" value="C:cytosol"/>
    <property type="evidence" value="ECO:0007669"/>
    <property type="project" value="TreeGrafter"/>
</dbReference>
<dbReference type="Proteomes" id="UP000177199">
    <property type="component" value="Unassembled WGS sequence"/>
</dbReference>
<dbReference type="SUPFAM" id="SSF46946">
    <property type="entry name" value="S13-like H2TH domain"/>
    <property type="match status" value="1"/>
</dbReference>
<name>A0A1F7HGN1_9BACT</name>
<dbReference type="Gene3D" id="1.10.8.50">
    <property type="match status" value="1"/>
</dbReference>
<sequence>MVRLLGLNIQDDLKVDFALTSVYGIGWSRAERLLKECKIESSKRIKDLSEEDLKKIIKFVEENYQVEGDLREKQADNIKRLKDIGSYRGLRHSRSLPLRGQRTRSNARTKRGKRKTVGALKKEEWAKVGQPDAPESTNK</sequence>
<evidence type="ECO:0000313" key="11">
    <source>
        <dbReference type="Proteomes" id="UP000177199"/>
    </source>
</evidence>
<evidence type="ECO:0000256" key="5">
    <source>
        <dbReference type="ARBA" id="ARBA00023274"/>
    </source>
</evidence>
<dbReference type="PIRSF" id="PIRSF002134">
    <property type="entry name" value="Ribosomal_S13"/>
    <property type="match status" value="1"/>
</dbReference>
<dbReference type="Gene3D" id="4.10.910.10">
    <property type="entry name" value="30s ribosomal protein s13, domain 2"/>
    <property type="match status" value="1"/>
</dbReference>
<reference evidence="10 11" key="1">
    <citation type="journal article" date="2016" name="Nat. Commun.">
        <title>Thousands of microbial genomes shed light on interconnected biogeochemical processes in an aquifer system.</title>
        <authorList>
            <person name="Anantharaman K."/>
            <person name="Brown C.T."/>
            <person name="Hug L.A."/>
            <person name="Sharon I."/>
            <person name="Castelle C.J."/>
            <person name="Probst A.J."/>
            <person name="Thomas B.C."/>
            <person name="Singh A."/>
            <person name="Wilkins M.J."/>
            <person name="Karaoz U."/>
            <person name="Brodie E.L."/>
            <person name="Williams K.H."/>
            <person name="Hubbard S.S."/>
            <person name="Banfield J.F."/>
        </authorList>
    </citation>
    <scope>NUCLEOTIDE SEQUENCE [LARGE SCALE GENOMIC DNA]</scope>
</reference>
<gene>
    <name evidence="7" type="primary">rpsM</name>
    <name evidence="10" type="ORF">A3F29_03580</name>
</gene>
<dbReference type="GO" id="GO:0019843">
    <property type="term" value="F:rRNA binding"/>
    <property type="evidence" value="ECO:0007669"/>
    <property type="project" value="UniProtKB-UniRule"/>
</dbReference>
<dbReference type="HAMAP" id="MF_01315">
    <property type="entry name" value="Ribosomal_uS13"/>
    <property type="match status" value="1"/>
</dbReference>
<dbReference type="InterPro" id="IPR010979">
    <property type="entry name" value="Ribosomal_uS13-like_H2TH"/>
</dbReference>
<evidence type="ECO:0000256" key="7">
    <source>
        <dbReference type="HAMAP-Rule" id="MF_01315"/>
    </source>
</evidence>
<proteinExistence type="inferred from homology"/>
<keyword evidence="2 7" id="KW-0699">rRNA-binding</keyword>
<keyword evidence="7" id="KW-0820">tRNA-binding</keyword>
<comment type="similarity">
    <text evidence="1 7 8">Belongs to the universal ribosomal protein uS13 family.</text>
</comment>
<dbReference type="GO" id="GO:0003735">
    <property type="term" value="F:structural constituent of ribosome"/>
    <property type="evidence" value="ECO:0007669"/>
    <property type="project" value="InterPro"/>
</dbReference>
<dbReference type="PROSITE" id="PS50159">
    <property type="entry name" value="RIBOSOMAL_S13_2"/>
    <property type="match status" value="1"/>
</dbReference>
<evidence type="ECO:0000256" key="2">
    <source>
        <dbReference type="ARBA" id="ARBA00022730"/>
    </source>
</evidence>
<dbReference type="GO" id="GO:0000049">
    <property type="term" value="F:tRNA binding"/>
    <property type="evidence" value="ECO:0007669"/>
    <property type="project" value="UniProtKB-UniRule"/>
</dbReference>
<comment type="function">
    <text evidence="7">Located at the top of the head of the 30S subunit, it contacts several helices of the 16S rRNA. In the 70S ribosome it contacts the 23S rRNA (bridge B1a) and protein L5 of the 50S subunit (bridge B1b), connecting the 2 subunits; these bridges are implicated in subunit movement. Contacts the tRNAs in the A and P-sites.</text>
</comment>
<dbReference type="InterPro" id="IPR027437">
    <property type="entry name" value="Rbsml_uS13_C"/>
</dbReference>
<dbReference type="FunFam" id="1.10.8.50:FF:000001">
    <property type="entry name" value="30S ribosomal protein S13"/>
    <property type="match status" value="1"/>
</dbReference>
<protein>
    <recommendedName>
        <fullName evidence="6 7">Small ribosomal subunit protein uS13</fullName>
    </recommendedName>
</protein>
<feature type="compositionally biased region" description="Basic residues" evidence="9">
    <location>
        <begin position="101"/>
        <end position="116"/>
    </location>
</feature>
<accession>A0A1F7HGN1</accession>
<dbReference type="EMBL" id="MFZV01000049">
    <property type="protein sequence ID" value="OGK30223.1"/>
    <property type="molecule type" value="Genomic_DNA"/>
</dbReference>
<dbReference type="GO" id="GO:0015935">
    <property type="term" value="C:small ribosomal subunit"/>
    <property type="evidence" value="ECO:0007669"/>
    <property type="project" value="TreeGrafter"/>
</dbReference>
<evidence type="ECO:0000256" key="9">
    <source>
        <dbReference type="SAM" id="MobiDB-lite"/>
    </source>
</evidence>
<dbReference type="PROSITE" id="PS00646">
    <property type="entry name" value="RIBOSOMAL_S13_1"/>
    <property type="match status" value="1"/>
</dbReference>
<feature type="region of interest" description="Disordered" evidence="9">
    <location>
        <begin position="95"/>
        <end position="139"/>
    </location>
</feature>
<comment type="caution">
    <text evidence="10">The sequence shown here is derived from an EMBL/GenBank/DDBJ whole genome shotgun (WGS) entry which is preliminary data.</text>
</comment>
<dbReference type="InterPro" id="IPR001892">
    <property type="entry name" value="Ribosomal_uS13"/>
</dbReference>
<dbReference type="NCBIfam" id="TIGR03631">
    <property type="entry name" value="uS13_bact"/>
    <property type="match status" value="1"/>
</dbReference>
<evidence type="ECO:0000313" key="10">
    <source>
        <dbReference type="EMBL" id="OGK30223.1"/>
    </source>
</evidence>
<dbReference type="AlphaFoldDB" id="A0A1F7HGN1"/>
<dbReference type="PANTHER" id="PTHR10871">
    <property type="entry name" value="30S RIBOSOMAL PROTEIN S13/40S RIBOSOMAL PROTEIN S18"/>
    <property type="match status" value="1"/>
</dbReference>
<evidence type="ECO:0000256" key="8">
    <source>
        <dbReference type="RuleBase" id="RU003830"/>
    </source>
</evidence>
<keyword evidence="4 7" id="KW-0689">Ribosomal protein</keyword>
<evidence type="ECO:0000256" key="3">
    <source>
        <dbReference type="ARBA" id="ARBA00022884"/>
    </source>
</evidence>
<dbReference type="InterPro" id="IPR018269">
    <property type="entry name" value="Ribosomal_uS13_CS"/>
</dbReference>
<organism evidence="10 11">
    <name type="scientific">Candidatus Roizmanbacteria bacterium RIFCSPHIGHO2_12_FULL_33_9</name>
    <dbReference type="NCBI Taxonomy" id="1802045"/>
    <lineage>
        <taxon>Bacteria</taxon>
        <taxon>Candidatus Roizmaniibacteriota</taxon>
    </lineage>
</organism>
<keyword evidence="3 7" id="KW-0694">RNA-binding</keyword>
<evidence type="ECO:0000256" key="4">
    <source>
        <dbReference type="ARBA" id="ARBA00022980"/>
    </source>
</evidence>
<dbReference type="Pfam" id="PF00416">
    <property type="entry name" value="Ribosomal_S13"/>
    <property type="match status" value="1"/>
</dbReference>
<evidence type="ECO:0000256" key="1">
    <source>
        <dbReference type="ARBA" id="ARBA00008080"/>
    </source>
</evidence>
<dbReference type="GO" id="GO:0006412">
    <property type="term" value="P:translation"/>
    <property type="evidence" value="ECO:0007669"/>
    <property type="project" value="UniProtKB-UniRule"/>
</dbReference>